<dbReference type="Proteomes" id="UP000235672">
    <property type="component" value="Unassembled WGS sequence"/>
</dbReference>
<sequence length="191" mass="21677">MPKGGTHWTGYGVIVGATNTLDVPINLAYILTDIHLHTHSLIDIEEHMSKPGSRRQWIYRRRILQPNQHVDETAGVKNSSCHVISVGVASNRSKIVFYREASQTVTPADRVASPRPTTCCPKTRDFAPPEETQPEGVLYPVRWLQSSLLQSTFLLGMSILCYYVQLMKSAMNVPPDRDRIFELLRNTYPIW</sequence>
<evidence type="ECO:0000313" key="2">
    <source>
        <dbReference type="Proteomes" id="UP000235672"/>
    </source>
</evidence>
<dbReference type="OrthoDB" id="5431381at2759"/>
<organism evidence="1 2">
    <name type="scientific">Hyaloscypha hepaticicola</name>
    <dbReference type="NCBI Taxonomy" id="2082293"/>
    <lineage>
        <taxon>Eukaryota</taxon>
        <taxon>Fungi</taxon>
        <taxon>Dikarya</taxon>
        <taxon>Ascomycota</taxon>
        <taxon>Pezizomycotina</taxon>
        <taxon>Leotiomycetes</taxon>
        <taxon>Helotiales</taxon>
        <taxon>Hyaloscyphaceae</taxon>
        <taxon>Hyaloscypha</taxon>
    </lineage>
</organism>
<evidence type="ECO:0000313" key="1">
    <source>
        <dbReference type="EMBL" id="PMD21067.1"/>
    </source>
</evidence>
<dbReference type="EMBL" id="KZ613482">
    <property type="protein sequence ID" value="PMD21067.1"/>
    <property type="molecule type" value="Genomic_DNA"/>
</dbReference>
<proteinExistence type="predicted"/>
<gene>
    <name evidence="1" type="ORF">NA56DRAFT_748989</name>
</gene>
<reference evidence="1 2" key="1">
    <citation type="submission" date="2016-05" db="EMBL/GenBank/DDBJ databases">
        <title>A degradative enzymes factory behind the ericoid mycorrhizal symbiosis.</title>
        <authorList>
            <consortium name="DOE Joint Genome Institute"/>
            <person name="Martino E."/>
            <person name="Morin E."/>
            <person name="Grelet G."/>
            <person name="Kuo A."/>
            <person name="Kohler A."/>
            <person name="Daghino S."/>
            <person name="Barry K."/>
            <person name="Choi C."/>
            <person name="Cichocki N."/>
            <person name="Clum A."/>
            <person name="Copeland A."/>
            <person name="Hainaut M."/>
            <person name="Haridas S."/>
            <person name="Labutti K."/>
            <person name="Lindquist E."/>
            <person name="Lipzen A."/>
            <person name="Khouja H.-R."/>
            <person name="Murat C."/>
            <person name="Ohm R."/>
            <person name="Olson A."/>
            <person name="Spatafora J."/>
            <person name="Veneault-Fourrey C."/>
            <person name="Henrissat B."/>
            <person name="Grigoriev I."/>
            <person name="Martin F."/>
            <person name="Perotto S."/>
        </authorList>
    </citation>
    <scope>NUCLEOTIDE SEQUENCE [LARGE SCALE GENOMIC DNA]</scope>
    <source>
        <strain evidence="1 2">UAMH 7357</strain>
    </source>
</reference>
<keyword evidence="2" id="KW-1185">Reference proteome</keyword>
<name>A0A2J6Q450_9HELO</name>
<protein>
    <submittedName>
        <fullName evidence="1">Uncharacterized protein</fullName>
    </submittedName>
</protein>
<dbReference type="AlphaFoldDB" id="A0A2J6Q450"/>
<accession>A0A2J6Q450</accession>